<name>A0A897N0I1_9EURY</name>
<reference evidence="1" key="1">
    <citation type="submission" date="2020-11" db="EMBL/GenBank/DDBJ databases">
        <title>Carbohydrate-dependent, anaerobic sulfur respiration: A novel catabolism in halophilic archaea.</title>
        <authorList>
            <person name="Sorokin D.Y."/>
            <person name="Messina E."/>
            <person name="Smedile F."/>
            <person name="La Cono V."/>
            <person name="Hallsworth J.E."/>
            <person name="Yakimov M.M."/>
        </authorList>
    </citation>
    <scope>NUCLEOTIDE SEQUENCE</scope>
    <source>
        <strain evidence="1">HSR12-1</strain>
    </source>
</reference>
<evidence type="ECO:0000313" key="2">
    <source>
        <dbReference type="Proteomes" id="UP000663525"/>
    </source>
</evidence>
<evidence type="ECO:0000313" key="1">
    <source>
        <dbReference type="EMBL" id="QSG05758.1"/>
    </source>
</evidence>
<dbReference type="InterPro" id="IPR043851">
    <property type="entry name" value="DUF5813"/>
</dbReference>
<accession>A0A897N0I1</accession>
<organism evidence="1 2">
    <name type="scientific">Halapricum desulfuricans</name>
    <dbReference type="NCBI Taxonomy" id="2841257"/>
    <lineage>
        <taxon>Archaea</taxon>
        <taxon>Methanobacteriati</taxon>
        <taxon>Methanobacteriota</taxon>
        <taxon>Stenosarchaea group</taxon>
        <taxon>Halobacteria</taxon>
        <taxon>Halobacteriales</taxon>
        <taxon>Haloarculaceae</taxon>
        <taxon>Halapricum</taxon>
    </lineage>
</organism>
<dbReference type="AlphaFoldDB" id="A0A897N0I1"/>
<proteinExistence type="predicted"/>
<protein>
    <recommendedName>
        <fullName evidence="3">YbjN domain-containing protein</fullName>
    </recommendedName>
</protein>
<gene>
    <name evidence="1" type="ORF">HSR121_1415</name>
</gene>
<sequence length="181" mass="19900">MLVAALQRAMTDELPDAVREAFEARDSYDLRDDRALVTTTAFDARVTVEATEADWNSQYVVTVEVPTLSAAVEDVVGPAVEDGWFETLERRLEDAPMATRVNFELDAFEVRREDQRVEITYAFTLGSESQAADIAKTLVEYVEGTYVEGVVPGYDYRPPVVGLLDQAQSGDAAGERGGTPL</sequence>
<dbReference type="Proteomes" id="UP000663525">
    <property type="component" value="Chromosome"/>
</dbReference>
<evidence type="ECO:0008006" key="3">
    <source>
        <dbReference type="Google" id="ProtNLM"/>
    </source>
</evidence>
<dbReference type="EMBL" id="CP064787">
    <property type="protein sequence ID" value="QSG05758.1"/>
    <property type="molecule type" value="Genomic_DNA"/>
</dbReference>
<dbReference type="Pfam" id="PF19130">
    <property type="entry name" value="DUF5813"/>
    <property type="match status" value="1"/>
</dbReference>